<evidence type="ECO:0000256" key="8">
    <source>
        <dbReference type="RuleBase" id="RU003800"/>
    </source>
</evidence>
<evidence type="ECO:0000256" key="4">
    <source>
        <dbReference type="ARBA" id="ARBA00022741"/>
    </source>
</evidence>
<accession>A0A9D2U0R1</accession>
<keyword evidence="2 8" id="KW-0808">Transferase</keyword>
<comment type="catalytic activity">
    <reaction evidence="8">
        <text>[phosphate](n) + ATP = [phosphate](n+1) + ADP</text>
        <dbReference type="Rhea" id="RHEA:19573"/>
        <dbReference type="Rhea" id="RHEA-COMP:9859"/>
        <dbReference type="Rhea" id="RHEA-COMP:14280"/>
        <dbReference type="ChEBI" id="CHEBI:16838"/>
        <dbReference type="ChEBI" id="CHEBI:30616"/>
        <dbReference type="ChEBI" id="CHEBI:456216"/>
        <dbReference type="EC" id="2.7.4.1"/>
    </reaction>
</comment>
<dbReference type="GO" id="GO:0046872">
    <property type="term" value="F:metal ion binding"/>
    <property type="evidence" value="ECO:0007669"/>
    <property type="project" value="UniProtKB-KW"/>
</dbReference>
<proteinExistence type="inferred from homology"/>
<comment type="caution">
    <text evidence="12">The sequence shown here is derived from an EMBL/GenBank/DDBJ whole genome shotgun (WGS) entry which is preliminary data.</text>
</comment>
<dbReference type="EMBL" id="DWUW01000166">
    <property type="protein sequence ID" value="HJD31483.1"/>
    <property type="molecule type" value="Genomic_DNA"/>
</dbReference>
<protein>
    <recommendedName>
        <fullName evidence="8">Polyphosphate kinase</fullName>
        <ecNumber evidence="8">2.7.4.1</ecNumber>
    </recommendedName>
</protein>
<keyword evidence="1 8" id="KW-0597">Phosphoprotein</keyword>
<feature type="non-terminal residue" evidence="12">
    <location>
        <position position="1"/>
    </location>
</feature>
<comment type="similarity">
    <text evidence="8">Belongs to the polyphosphate kinase 1 (PPK1) family.</text>
</comment>
<dbReference type="InterPro" id="IPR003414">
    <property type="entry name" value="PP_kinase"/>
</dbReference>
<evidence type="ECO:0000256" key="1">
    <source>
        <dbReference type="ARBA" id="ARBA00022553"/>
    </source>
</evidence>
<keyword evidence="6" id="KW-0067">ATP-binding</keyword>
<dbReference type="AlphaFoldDB" id="A0A9D2U0R1"/>
<dbReference type="Proteomes" id="UP000823851">
    <property type="component" value="Unassembled WGS sequence"/>
</dbReference>
<reference evidence="12" key="1">
    <citation type="journal article" date="2021" name="PeerJ">
        <title>Extensive microbial diversity within the chicken gut microbiome revealed by metagenomics and culture.</title>
        <authorList>
            <person name="Gilroy R."/>
            <person name="Ravi A."/>
            <person name="Getino M."/>
            <person name="Pursley I."/>
            <person name="Horton D.L."/>
            <person name="Alikhan N.F."/>
            <person name="Baker D."/>
            <person name="Gharbi K."/>
            <person name="Hall N."/>
            <person name="Watson M."/>
            <person name="Adriaenssens E.M."/>
            <person name="Foster-Nyarko E."/>
            <person name="Jarju S."/>
            <person name="Secka A."/>
            <person name="Antonio M."/>
            <person name="Oren A."/>
            <person name="Chaudhuri R.R."/>
            <person name="La Ragione R."/>
            <person name="Hildebrand F."/>
            <person name="Pallen M.J."/>
        </authorList>
    </citation>
    <scope>NUCLEOTIDE SEQUENCE</scope>
    <source>
        <strain evidence="12">ChiHjej8B7-25341</strain>
    </source>
</reference>
<evidence type="ECO:0000259" key="11">
    <source>
        <dbReference type="Pfam" id="PF17941"/>
    </source>
</evidence>
<organism evidence="12 13">
    <name type="scientific">Candidatus Eisenbergiella stercorigallinarum</name>
    <dbReference type="NCBI Taxonomy" id="2838557"/>
    <lineage>
        <taxon>Bacteria</taxon>
        <taxon>Bacillati</taxon>
        <taxon>Bacillota</taxon>
        <taxon>Clostridia</taxon>
        <taxon>Lachnospirales</taxon>
        <taxon>Lachnospiraceae</taxon>
        <taxon>Eisenbergiella</taxon>
    </lineage>
</organism>
<evidence type="ECO:0000256" key="5">
    <source>
        <dbReference type="ARBA" id="ARBA00022777"/>
    </source>
</evidence>
<feature type="region of interest" description="Disordered" evidence="9">
    <location>
        <begin position="348"/>
        <end position="369"/>
    </location>
</feature>
<keyword evidence="3" id="KW-0479">Metal-binding</keyword>
<keyword evidence="4" id="KW-0547">Nucleotide-binding</keyword>
<evidence type="ECO:0000256" key="7">
    <source>
        <dbReference type="ARBA" id="ARBA00022842"/>
    </source>
</evidence>
<comment type="function">
    <text evidence="8">Catalyzes the reversible transfer of the terminal phosphate of ATP to form a long-chain polyphosphate (polyP).</text>
</comment>
<dbReference type="SUPFAM" id="SSF56024">
    <property type="entry name" value="Phospholipase D/nuclease"/>
    <property type="match status" value="2"/>
</dbReference>
<dbReference type="PANTHER" id="PTHR30218">
    <property type="entry name" value="POLYPHOSPHATE KINASE"/>
    <property type="match status" value="1"/>
</dbReference>
<evidence type="ECO:0000256" key="9">
    <source>
        <dbReference type="SAM" id="MobiDB-lite"/>
    </source>
</evidence>
<reference evidence="12" key="2">
    <citation type="submission" date="2021-04" db="EMBL/GenBank/DDBJ databases">
        <authorList>
            <person name="Gilroy R."/>
        </authorList>
    </citation>
    <scope>NUCLEOTIDE SEQUENCE</scope>
    <source>
        <strain evidence="12">ChiHjej8B7-25341</strain>
    </source>
</reference>
<feature type="domain" description="Polyphosphate kinase C-terminal" evidence="11">
    <location>
        <begin position="1"/>
        <end position="160"/>
    </location>
</feature>
<comment type="PTM">
    <text evidence="8">An intermediate of this reaction is the autophosphorylated ppk in which a phosphate is covalently linked to a histidine residue through a N-P bond.</text>
</comment>
<dbReference type="FunFam" id="3.30.870.10:FF:000001">
    <property type="entry name" value="Polyphosphate kinase"/>
    <property type="match status" value="1"/>
</dbReference>
<dbReference type="CDD" id="cd09168">
    <property type="entry name" value="PLDc_PaPPK1_C2_like"/>
    <property type="match status" value="1"/>
</dbReference>
<dbReference type="Pfam" id="PF17941">
    <property type="entry name" value="PP_kinase_C_1"/>
    <property type="match status" value="1"/>
</dbReference>
<dbReference type="GO" id="GO:0008976">
    <property type="term" value="F:polyphosphate kinase activity"/>
    <property type="evidence" value="ECO:0007669"/>
    <property type="project" value="UniProtKB-EC"/>
</dbReference>
<evidence type="ECO:0000259" key="10">
    <source>
        <dbReference type="Pfam" id="PF13090"/>
    </source>
</evidence>
<name>A0A9D2U0R1_9FIRM</name>
<keyword evidence="7" id="KW-0460">Magnesium</keyword>
<dbReference type="CDD" id="cd09165">
    <property type="entry name" value="PLDc_PaPPK1_C1_like"/>
    <property type="match status" value="1"/>
</dbReference>
<sequence length="369" mass="41314">RKGDILLHHPYQSFEPVIRFVREAAADPDVLAIKQTLYRVSGNSPIIAALAQAAENGKQVSVLVELKARFDEENNIVWARKLEKAGCHVIYGLVGLKTHSKITLVVRREEDGIRRYVHLGTGNYNDSTAKQYTDIGMMTCSEAIGEDATAVFNMLSGYSEPLSWNKLSLAPLWLKDKFLYLIGREAEHARNGEKGHIVAKMNSLCDRDVIAALYEASAAGVKIDLIIRGICCLKVGIPGVSENITVRSIVGTFLEHCRIFYFENAGKSEVYCGSADWMPRNLERRVEILFPVEDPKLKDKLIHILDVQMADTMKAQVLLSDGSYEKVDRRGKEPVNAQETFCREAMEAAKEENKGKDSRVFIPEMHAET</sequence>
<evidence type="ECO:0000256" key="3">
    <source>
        <dbReference type="ARBA" id="ARBA00022723"/>
    </source>
</evidence>
<evidence type="ECO:0000313" key="12">
    <source>
        <dbReference type="EMBL" id="HJD31483.1"/>
    </source>
</evidence>
<evidence type="ECO:0000256" key="6">
    <source>
        <dbReference type="ARBA" id="ARBA00022840"/>
    </source>
</evidence>
<gene>
    <name evidence="12" type="primary">ppk1</name>
    <name evidence="12" type="ORF">H9912_06030</name>
</gene>
<dbReference type="GO" id="GO:0006799">
    <property type="term" value="P:polyphosphate biosynthetic process"/>
    <property type="evidence" value="ECO:0007669"/>
    <property type="project" value="InterPro"/>
</dbReference>
<feature type="domain" description="Polyphosphate kinase C-terminal" evidence="10">
    <location>
        <begin position="167"/>
        <end position="338"/>
    </location>
</feature>
<keyword evidence="5 12" id="KW-0418">Kinase</keyword>
<dbReference type="NCBIfam" id="TIGR03705">
    <property type="entry name" value="poly_P_kin"/>
    <property type="match status" value="1"/>
</dbReference>
<dbReference type="PANTHER" id="PTHR30218:SF0">
    <property type="entry name" value="POLYPHOSPHATE KINASE"/>
    <property type="match status" value="1"/>
</dbReference>
<dbReference type="Gene3D" id="3.30.870.10">
    <property type="entry name" value="Endonuclease Chain A"/>
    <property type="match status" value="2"/>
</dbReference>
<dbReference type="Pfam" id="PF13090">
    <property type="entry name" value="PP_kinase_C"/>
    <property type="match status" value="1"/>
</dbReference>
<dbReference type="InterPro" id="IPR041108">
    <property type="entry name" value="PP_kinase_C_1"/>
</dbReference>
<evidence type="ECO:0000256" key="2">
    <source>
        <dbReference type="ARBA" id="ARBA00022679"/>
    </source>
</evidence>
<dbReference type="InterPro" id="IPR025200">
    <property type="entry name" value="PPK_C_dom2"/>
</dbReference>
<dbReference type="GO" id="GO:0005524">
    <property type="term" value="F:ATP binding"/>
    <property type="evidence" value="ECO:0007669"/>
    <property type="project" value="UniProtKB-KW"/>
</dbReference>
<evidence type="ECO:0000313" key="13">
    <source>
        <dbReference type="Proteomes" id="UP000823851"/>
    </source>
</evidence>
<dbReference type="EC" id="2.7.4.1" evidence="8"/>
<dbReference type="GO" id="GO:0009358">
    <property type="term" value="C:polyphosphate kinase complex"/>
    <property type="evidence" value="ECO:0007669"/>
    <property type="project" value="InterPro"/>
</dbReference>